<gene>
    <name evidence="2" type="ORF">J5N97_018758</name>
</gene>
<comment type="caution">
    <text evidence="2">The sequence shown here is derived from an EMBL/GenBank/DDBJ whole genome shotgun (WGS) entry which is preliminary data.</text>
</comment>
<proteinExistence type="predicted"/>
<name>A0A9D5CD91_9LILI</name>
<dbReference type="AlphaFoldDB" id="A0A9D5CD91"/>
<keyword evidence="3" id="KW-1185">Reference proteome</keyword>
<organism evidence="2 3">
    <name type="scientific">Dioscorea zingiberensis</name>
    <dbReference type="NCBI Taxonomy" id="325984"/>
    <lineage>
        <taxon>Eukaryota</taxon>
        <taxon>Viridiplantae</taxon>
        <taxon>Streptophyta</taxon>
        <taxon>Embryophyta</taxon>
        <taxon>Tracheophyta</taxon>
        <taxon>Spermatophyta</taxon>
        <taxon>Magnoliopsida</taxon>
        <taxon>Liliopsida</taxon>
        <taxon>Dioscoreales</taxon>
        <taxon>Dioscoreaceae</taxon>
        <taxon>Dioscorea</taxon>
    </lineage>
</organism>
<reference evidence="2" key="1">
    <citation type="submission" date="2021-03" db="EMBL/GenBank/DDBJ databases">
        <authorList>
            <person name="Li Z."/>
            <person name="Yang C."/>
        </authorList>
    </citation>
    <scope>NUCLEOTIDE SEQUENCE</scope>
    <source>
        <strain evidence="2">Dzin_1.0</strain>
        <tissue evidence="2">Leaf</tissue>
    </source>
</reference>
<accession>A0A9D5CD91</accession>
<dbReference type="Proteomes" id="UP001085076">
    <property type="component" value="Miscellaneous, Linkage group lg05"/>
</dbReference>
<protein>
    <submittedName>
        <fullName evidence="2">Uncharacterized protein</fullName>
    </submittedName>
</protein>
<feature type="region of interest" description="Disordered" evidence="1">
    <location>
        <begin position="1"/>
        <end position="44"/>
    </location>
</feature>
<feature type="compositionally biased region" description="Polar residues" evidence="1">
    <location>
        <begin position="1"/>
        <end position="11"/>
    </location>
</feature>
<evidence type="ECO:0000256" key="1">
    <source>
        <dbReference type="SAM" id="MobiDB-lite"/>
    </source>
</evidence>
<evidence type="ECO:0000313" key="3">
    <source>
        <dbReference type="Proteomes" id="UP001085076"/>
    </source>
</evidence>
<reference evidence="2" key="2">
    <citation type="journal article" date="2022" name="Hortic Res">
        <title>The genome of Dioscorea zingiberensis sheds light on the biosynthesis, origin and evolution of the medicinally important diosgenin saponins.</title>
        <authorList>
            <person name="Li Y."/>
            <person name="Tan C."/>
            <person name="Li Z."/>
            <person name="Guo J."/>
            <person name="Li S."/>
            <person name="Chen X."/>
            <person name="Wang C."/>
            <person name="Dai X."/>
            <person name="Yang H."/>
            <person name="Song W."/>
            <person name="Hou L."/>
            <person name="Xu J."/>
            <person name="Tong Z."/>
            <person name="Xu A."/>
            <person name="Yuan X."/>
            <person name="Wang W."/>
            <person name="Yang Q."/>
            <person name="Chen L."/>
            <person name="Sun Z."/>
            <person name="Wang K."/>
            <person name="Pan B."/>
            <person name="Chen J."/>
            <person name="Bao Y."/>
            <person name="Liu F."/>
            <person name="Qi X."/>
            <person name="Gang D.R."/>
            <person name="Wen J."/>
            <person name="Li J."/>
        </authorList>
    </citation>
    <scope>NUCLEOTIDE SEQUENCE</scope>
    <source>
        <strain evidence="2">Dzin_1.0</strain>
    </source>
</reference>
<feature type="compositionally biased region" description="Low complexity" evidence="1">
    <location>
        <begin position="29"/>
        <end position="40"/>
    </location>
</feature>
<sequence>MASISSFSSRIRQPPPPSKVSAFQFQHPARTSSRAAVTSSKPGDDEVFFRCFDAGEADPMPAHEGKD</sequence>
<evidence type="ECO:0000313" key="2">
    <source>
        <dbReference type="EMBL" id="KAJ0970799.1"/>
    </source>
</evidence>
<dbReference type="EMBL" id="JAGGNH010000005">
    <property type="protein sequence ID" value="KAJ0970799.1"/>
    <property type="molecule type" value="Genomic_DNA"/>
</dbReference>